<evidence type="ECO:0000256" key="1">
    <source>
        <dbReference type="SAM" id="MobiDB-lite"/>
    </source>
</evidence>
<accession>A0A495JIC4</accession>
<evidence type="ECO:0000313" key="2">
    <source>
        <dbReference type="EMBL" id="RKR88667.1"/>
    </source>
</evidence>
<organism evidence="2 3">
    <name type="scientific">Micromonospora pisi</name>
    <dbReference type="NCBI Taxonomy" id="589240"/>
    <lineage>
        <taxon>Bacteria</taxon>
        <taxon>Bacillati</taxon>
        <taxon>Actinomycetota</taxon>
        <taxon>Actinomycetes</taxon>
        <taxon>Micromonosporales</taxon>
        <taxon>Micromonosporaceae</taxon>
        <taxon>Micromonospora</taxon>
    </lineage>
</organism>
<name>A0A495JIC4_9ACTN</name>
<protein>
    <submittedName>
        <fullName evidence="2">Uncharacterized protein</fullName>
    </submittedName>
</protein>
<reference evidence="2 3" key="1">
    <citation type="submission" date="2018-10" db="EMBL/GenBank/DDBJ databases">
        <title>Sequencing the genomes of 1000 actinobacteria strains.</title>
        <authorList>
            <person name="Klenk H.-P."/>
        </authorList>
    </citation>
    <scope>NUCLEOTIDE SEQUENCE [LARGE SCALE GENOMIC DNA]</scope>
    <source>
        <strain evidence="2 3">DSM 45175</strain>
    </source>
</reference>
<dbReference type="Proteomes" id="UP000277671">
    <property type="component" value="Unassembled WGS sequence"/>
</dbReference>
<feature type="region of interest" description="Disordered" evidence="1">
    <location>
        <begin position="1"/>
        <end position="35"/>
    </location>
</feature>
<gene>
    <name evidence="2" type="ORF">BDK92_2996</name>
</gene>
<feature type="region of interest" description="Disordered" evidence="1">
    <location>
        <begin position="107"/>
        <end position="129"/>
    </location>
</feature>
<dbReference type="OrthoDB" id="3722887at2"/>
<keyword evidence="3" id="KW-1185">Reference proteome</keyword>
<comment type="caution">
    <text evidence="2">The sequence shown here is derived from an EMBL/GenBank/DDBJ whole genome shotgun (WGS) entry which is preliminary data.</text>
</comment>
<dbReference type="EMBL" id="RBKT01000001">
    <property type="protein sequence ID" value="RKR88667.1"/>
    <property type="molecule type" value="Genomic_DNA"/>
</dbReference>
<sequence>MPEPRAARHPVARRPLELRHQPLTQHQQGGGGDPEAELRRLAAECSRLSHALMIRDAPGLPQSDRQETAGATARAWQDVQWRIGELAAQLAAAQQVLDRAELLRRRQPGAPVPAGPDAGPDAAPASDLTAPNGAAELTALLHGPCEVVLTGATGAPAEVVRLPLPEVIKRAGEHHAAIVAVAEAVASARTVVVGQLDPLARRFAELRTRALAVAVPAEVLTGAEAEFDTLRRVADRDPLGAVDGVTWRAARERLAAQLTELGVRLGRAEELRVRLPSLVDELRLLIGRLDADETEARYAWRGLTAIPGPRTGTEPAVAGSGAAPGAAEFGAPVPQAGALRVRLRAVERRCRHGQWWDAVDEAAEPAAISAAVTAAAERAVRARDAAGLHRQRLHELRVELRGRLDAFQRKAFSLGRSEDLSLTDLYNEARRQLRAEPFDAEAADRAVTRYLYAVNEEGQA</sequence>
<proteinExistence type="predicted"/>
<evidence type="ECO:0000313" key="3">
    <source>
        <dbReference type="Proteomes" id="UP000277671"/>
    </source>
</evidence>
<feature type="compositionally biased region" description="Low complexity" evidence="1">
    <location>
        <begin position="115"/>
        <end position="125"/>
    </location>
</feature>
<dbReference type="RefSeq" id="WP_121157262.1">
    <property type="nucleotide sequence ID" value="NZ_RBKT01000001.1"/>
</dbReference>
<dbReference type="AlphaFoldDB" id="A0A495JIC4"/>